<dbReference type="RefSeq" id="WP_308950773.1">
    <property type="nucleotide sequence ID" value="NZ_JARXHW010000027.1"/>
</dbReference>
<keyword evidence="4" id="KW-1185">Reference proteome</keyword>
<organism evidence="3 4">
    <name type="scientific">Thalassobacterium maritimum</name>
    <dbReference type="NCBI Taxonomy" id="3041265"/>
    <lineage>
        <taxon>Bacteria</taxon>
        <taxon>Pseudomonadati</taxon>
        <taxon>Verrucomicrobiota</taxon>
        <taxon>Opitutia</taxon>
        <taxon>Puniceicoccales</taxon>
        <taxon>Coraliomargaritaceae</taxon>
        <taxon>Thalassobacterium</taxon>
    </lineage>
</organism>
<feature type="chain" id="PRO_5045134688" evidence="2">
    <location>
        <begin position="23"/>
        <end position="857"/>
    </location>
</feature>
<proteinExistence type="predicted"/>
<feature type="signal peptide" evidence="2">
    <location>
        <begin position="1"/>
        <end position="22"/>
    </location>
</feature>
<accession>A0ABU1AYR6</accession>
<comment type="caution">
    <text evidence="3">The sequence shown here is derived from an EMBL/GenBank/DDBJ whole genome shotgun (WGS) entry which is preliminary data.</text>
</comment>
<keyword evidence="2" id="KW-0732">Signal</keyword>
<evidence type="ECO:0000313" key="3">
    <source>
        <dbReference type="EMBL" id="MDQ8208265.1"/>
    </source>
</evidence>
<reference evidence="3 4" key="1">
    <citation type="submission" date="2023-04" db="EMBL/GenBank/DDBJ databases">
        <title>A novel bacteria isolated from coastal sediment.</title>
        <authorList>
            <person name="Liu X.-J."/>
            <person name="Du Z.-J."/>
        </authorList>
    </citation>
    <scope>NUCLEOTIDE SEQUENCE [LARGE SCALE GENOMIC DNA]</scope>
    <source>
        <strain evidence="3 4">SDUM461003</strain>
    </source>
</reference>
<name>A0ABU1AYR6_9BACT</name>
<evidence type="ECO:0000256" key="1">
    <source>
        <dbReference type="SAM" id="MobiDB-lite"/>
    </source>
</evidence>
<feature type="region of interest" description="Disordered" evidence="1">
    <location>
        <begin position="659"/>
        <end position="680"/>
    </location>
</feature>
<sequence length="857" mass="96813">MSIKNWIVALSGALLSSFTLLADVVEIHATDSEAVIENEQVEVRISLAAGTYSAIRKSDHSEALSQASWSVEDWHSTDGYTFEWEAAPLADSVGQGKQIILTGSKADAPSLILSLGLYEAEGFIALYSGVVNTSSQPLQIKSFSPLTGTAYSGEAFEDFILLDGESGEYLTRVRTGDDATELSCFNNILASFGAKGAAKNNLLIGGLSYLDFMKSAQVKRMEQALAIKLWGHDPVGKRVDPNSTRILDQDRFYIDFSNVSRFGILENYGLALKAANHVKLDTLTAPGLNFWYCMFHIWGNDEFRNTSVGTLEALQKAKETGFLNYSPLALRLEPDDYAVPNNQQGWWDDEHWRMYESGKLEKPYDTIEKWGNEVQKQGGIPLIYSQTARRSLDYAEAFPEHMLFNEVSRRRSKGKIDYHKGDLFWSYDFTDPGFIEHMEEVYSNLKKGGVRGIKFDYPDTGWAYDGGMEDPYATTTRAYRKIYELAYEGLGWNSDIHERLPLHGDICLGAITTHRTEFDTDRYYPVMARKCGLRWYKNRVAVKYVNDVINPFHAFPFNSDGWRTMYTMTYLTNGRIEIGKYIENMTDEMRHDLTRIIPLYTEEKSAKPIDAFSGKAYPQIFDFEVSPAWHLVAFYNTQIERNKKKIQAQWDTIPREPVTIEPETQGKKKKKRPLPTTAWPVTGRGLREAAQTLPIASTISVSLSDSNDDGGLGLDPDREYYVYDFWNDAFVGKLSGKTELEQTLRPGETRMMSVHAVQPNPQFISTDRHVMQGYVDFEKLPEWKAERQTLTARSKLILDEVYTVTLALNGYEVDSVSASGATAEFQLVDAAQGIGKLTLLALQNGVVEWTVNFKDKK</sequence>
<dbReference type="Proteomes" id="UP001225316">
    <property type="component" value="Unassembled WGS sequence"/>
</dbReference>
<evidence type="ECO:0000256" key="2">
    <source>
        <dbReference type="SAM" id="SignalP"/>
    </source>
</evidence>
<dbReference type="InterPro" id="IPR013785">
    <property type="entry name" value="Aldolase_TIM"/>
</dbReference>
<evidence type="ECO:0000313" key="4">
    <source>
        <dbReference type="Proteomes" id="UP001225316"/>
    </source>
</evidence>
<dbReference type="Gene3D" id="3.20.20.70">
    <property type="entry name" value="Aldolase class I"/>
    <property type="match status" value="1"/>
</dbReference>
<protein>
    <submittedName>
        <fullName evidence="3">Uncharacterized protein</fullName>
    </submittedName>
</protein>
<dbReference type="EMBL" id="JARXHW010000027">
    <property type="protein sequence ID" value="MDQ8208265.1"/>
    <property type="molecule type" value="Genomic_DNA"/>
</dbReference>
<gene>
    <name evidence="3" type="ORF">QEH52_12145</name>
</gene>